<dbReference type="AlphaFoldDB" id="A0A087AW97"/>
<dbReference type="EMBL" id="JGYV01000010">
    <property type="protein sequence ID" value="KFI63047.1"/>
    <property type="molecule type" value="Genomic_DNA"/>
</dbReference>
<protein>
    <submittedName>
        <fullName evidence="2">Uncharacterized protein</fullName>
    </submittedName>
</protein>
<name>A0A087AW97_9BIFI</name>
<gene>
    <name evidence="2" type="ORF">BCUN_0880</name>
</gene>
<dbReference type="STRING" id="1688.BCUN_0880"/>
<feature type="region of interest" description="Disordered" evidence="1">
    <location>
        <begin position="1"/>
        <end position="46"/>
    </location>
</feature>
<dbReference type="OrthoDB" id="7943907at2"/>
<dbReference type="RefSeq" id="WP_033515563.1">
    <property type="nucleotide sequence ID" value="NZ_JGYV01000010.1"/>
</dbReference>
<evidence type="ECO:0000256" key="1">
    <source>
        <dbReference type="SAM" id="MobiDB-lite"/>
    </source>
</evidence>
<feature type="compositionally biased region" description="Pro residues" evidence="1">
    <location>
        <begin position="30"/>
        <end position="41"/>
    </location>
</feature>
<accession>A0A087AW97</accession>
<evidence type="ECO:0000313" key="2">
    <source>
        <dbReference type="EMBL" id="KFI63047.1"/>
    </source>
</evidence>
<comment type="caution">
    <text evidence="2">The sequence shown here is derived from an EMBL/GenBank/DDBJ whole genome shotgun (WGS) entry which is preliminary data.</text>
</comment>
<sequence>MSQPRKPKGSPNSTGGQFDTTATTTGMGLPPMPDTTPQEPGPRPDTHRLVTAMRTMTPDRDWQPSETSPYTRTEIEQVAPVLDQYNIADSPLYTQVSRNWDVDMDTEEGLYTRFEHQPGRAASVARGMALWTYGMGRHIDTDEDRQDVENYLVDLSDGGRHLGALYALRHAPHPPFSTVGRGLFTRMRLADTPIQAQYAMMTAYRYMRTHDLVDEGMEPLANPRVDSMMDEHFTSTMRGLYADMMDDYSHHQDPQVRRLAQAYTSAYNTLPTVRDADATIPPIRLGKFDHGPDPALVDMARSADDPQRLAQWEHEHAAELHGRDRTLIRDKDLTLASGNDNQLTGQWLTPTSQYQEQLARQYARRGEPNQ</sequence>
<proteinExistence type="predicted"/>
<evidence type="ECO:0000313" key="3">
    <source>
        <dbReference type="Proteomes" id="UP000029067"/>
    </source>
</evidence>
<organism evidence="2 3">
    <name type="scientific">Bifidobacterium cuniculi</name>
    <dbReference type="NCBI Taxonomy" id="1688"/>
    <lineage>
        <taxon>Bacteria</taxon>
        <taxon>Bacillati</taxon>
        <taxon>Actinomycetota</taxon>
        <taxon>Actinomycetes</taxon>
        <taxon>Bifidobacteriales</taxon>
        <taxon>Bifidobacteriaceae</taxon>
        <taxon>Bifidobacterium</taxon>
    </lineage>
</organism>
<dbReference type="Proteomes" id="UP000029067">
    <property type="component" value="Unassembled WGS sequence"/>
</dbReference>
<feature type="compositionally biased region" description="Low complexity" evidence="1">
    <location>
        <begin position="14"/>
        <end position="29"/>
    </location>
</feature>
<reference evidence="2 3" key="1">
    <citation type="submission" date="2014-03" db="EMBL/GenBank/DDBJ databases">
        <title>Genomics of Bifidobacteria.</title>
        <authorList>
            <person name="Ventura M."/>
            <person name="Milani C."/>
            <person name="Lugli G.A."/>
        </authorList>
    </citation>
    <scope>NUCLEOTIDE SEQUENCE [LARGE SCALE GENOMIC DNA]</scope>
    <source>
        <strain evidence="2 3">LMG 10738</strain>
    </source>
</reference>
<keyword evidence="3" id="KW-1185">Reference proteome</keyword>